<name>A0ABQ4F0L2_9ACTN</name>
<evidence type="ECO:0008006" key="3">
    <source>
        <dbReference type="Google" id="ProtNLM"/>
    </source>
</evidence>
<protein>
    <recommendedName>
        <fullName evidence="3">XRE family transcriptional regulator</fullName>
    </recommendedName>
</protein>
<sequence length="323" mass="35961">MAVTDTSPTGCTWGRYLEQLTDEHGGWTALTHLLIRRGGPSVGLPDDPGTIERGLRRLKTRGNAPGGQYGRWLLRYFGVPRPLEDTARWMGQYHARFADLPLSLREAQLLLWDRPPIAESPAACWIHLGLASVALRRGDIDDARLRLTRASGMTQPAAQVESALLEARLDMDAGLPARADEVLARAQGQITRLPPGGERDCYHARWADQRAYHLIHAEPVARLSQAAGLYRCIPARSPAAFALFRRHHGLAYCHWKLGDRDRATRHGRAAVEHAGDAGLLRFRVMALQLLAHIEPGEGRGLRRRADRIIAELEHTDLEPRTTP</sequence>
<proteinExistence type="predicted"/>
<evidence type="ECO:0000313" key="2">
    <source>
        <dbReference type="Proteomes" id="UP000621500"/>
    </source>
</evidence>
<dbReference type="RefSeq" id="WP_203861746.1">
    <property type="nucleotide sequence ID" value="NZ_BAAAZQ010000023.1"/>
</dbReference>
<reference evidence="1 2" key="1">
    <citation type="submission" date="2021-01" db="EMBL/GenBank/DDBJ databases">
        <title>Whole genome shotgun sequence of Plantactinospora mayteni NBRC 109088.</title>
        <authorList>
            <person name="Komaki H."/>
            <person name="Tamura T."/>
        </authorList>
    </citation>
    <scope>NUCLEOTIDE SEQUENCE [LARGE SCALE GENOMIC DNA]</scope>
    <source>
        <strain evidence="1 2">NBRC 109088</strain>
    </source>
</reference>
<dbReference type="Proteomes" id="UP000621500">
    <property type="component" value="Unassembled WGS sequence"/>
</dbReference>
<keyword evidence="2" id="KW-1185">Reference proteome</keyword>
<organism evidence="1 2">
    <name type="scientific">Plantactinospora mayteni</name>
    <dbReference type="NCBI Taxonomy" id="566021"/>
    <lineage>
        <taxon>Bacteria</taxon>
        <taxon>Bacillati</taxon>
        <taxon>Actinomycetota</taxon>
        <taxon>Actinomycetes</taxon>
        <taxon>Micromonosporales</taxon>
        <taxon>Micromonosporaceae</taxon>
        <taxon>Plantactinospora</taxon>
    </lineage>
</organism>
<accession>A0ABQ4F0L2</accession>
<dbReference type="EMBL" id="BONX01000053">
    <property type="protein sequence ID" value="GIH00435.1"/>
    <property type="molecule type" value="Genomic_DNA"/>
</dbReference>
<comment type="caution">
    <text evidence="1">The sequence shown here is derived from an EMBL/GenBank/DDBJ whole genome shotgun (WGS) entry which is preliminary data.</text>
</comment>
<gene>
    <name evidence="1" type="ORF">Pma05_70070</name>
</gene>
<evidence type="ECO:0000313" key="1">
    <source>
        <dbReference type="EMBL" id="GIH00435.1"/>
    </source>
</evidence>